<sequence length="50" mass="5486">QWDEPAAISRPDRVSPWEIEPFVSSASTPSVQATAAKTKRPRPPSEIPDV</sequence>
<dbReference type="Gene3D" id="2.30.30.1040">
    <property type="match status" value="1"/>
</dbReference>
<proteinExistence type="predicted"/>
<reference evidence="2 3" key="1">
    <citation type="journal article" date="2018" name="Front. Plant Sci.">
        <title>Red Clover (Trifolium pratense) and Zigzag Clover (T. medium) - A Picture of Genomic Similarities and Differences.</title>
        <authorList>
            <person name="Dluhosova J."/>
            <person name="Istvanek J."/>
            <person name="Nedelnik J."/>
            <person name="Repkova J."/>
        </authorList>
    </citation>
    <scope>NUCLEOTIDE SEQUENCE [LARGE SCALE GENOMIC DNA]</scope>
    <source>
        <strain evidence="3">cv. 10/8</strain>
        <tissue evidence="2">Leaf</tissue>
    </source>
</reference>
<feature type="region of interest" description="Disordered" evidence="1">
    <location>
        <begin position="1"/>
        <end position="50"/>
    </location>
</feature>
<keyword evidence="3" id="KW-1185">Reference proteome</keyword>
<name>A0A392UI43_9FABA</name>
<evidence type="ECO:0000313" key="3">
    <source>
        <dbReference type="Proteomes" id="UP000265520"/>
    </source>
</evidence>
<feature type="non-terminal residue" evidence="2">
    <location>
        <position position="1"/>
    </location>
</feature>
<evidence type="ECO:0000313" key="2">
    <source>
        <dbReference type="EMBL" id="MCI72090.1"/>
    </source>
</evidence>
<feature type="non-terminal residue" evidence="2">
    <location>
        <position position="50"/>
    </location>
</feature>
<protein>
    <submittedName>
        <fullName evidence="2">Auxin response factor 9-like</fullName>
    </submittedName>
</protein>
<accession>A0A392UI43</accession>
<comment type="caution">
    <text evidence="2">The sequence shown here is derived from an EMBL/GenBank/DDBJ whole genome shotgun (WGS) entry which is preliminary data.</text>
</comment>
<organism evidence="2 3">
    <name type="scientific">Trifolium medium</name>
    <dbReference type="NCBI Taxonomy" id="97028"/>
    <lineage>
        <taxon>Eukaryota</taxon>
        <taxon>Viridiplantae</taxon>
        <taxon>Streptophyta</taxon>
        <taxon>Embryophyta</taxon>
        <taxon>Tracheophyta</taxon>
        <taxon>Spermatophyta</taxon>
        <taxon>Magnoliopsida</taxon>
        <taxon>eudicotyledons</taxon>
        <taxon>Gunneridae</taxon>
        <taxon>Pentapetalae</taxon>
        <taxon>rosids</taxon>
        <taxon>fabids</taxon>
        <taxon>Fabales</taxon>
        <taxon>Fabaceae</taxon>
        <taxon>Papilionoideae</taxon>
        <taxon>50 kb inversion clade</taxon>
        <taxon>NPAAA clade</taxon>
        <taxon>Hologalegina</taxon>
        <taxon>IRL clade</taxon>
        <taxon>Trifolieae</taxon>
        <taxon>Trifolium</taxon>
    </lineage>
</organism>
<feature type="compositionally biased region" description="Polar residues" evidence="1">
    <location>
        <begin position="24"/>
        <end position="35"/>
    </location>
</feature>
<evidence type="ECO:0000256" key="1">
    <source>
        <dbReference type="SAM" id="MobiDB-lite"/>
    </source>
</evidence>
<dbReference type="EMBL" id="LXQA010810324">
    <property type="protein sequence ID" value="MCI72090.1"/>
    <property type="molecule type" value="Genomic_DNA"/>
</dbReference>
<dbReference type="Proteomes" id="UP000265520">
    <property type="component" value="Unassembled WGS sequence"/>
</dbReference>
<dbReference type="AlphaFoldDB" id="A0A392UI43"/>